<evidence type="ECO:0000259" key="1">
    <source>
        <dbReference type="Pfam" id="PF08241"/>
    </source>
</evidence>
<reference evidence="2 3" key="1">
    <citation type="submission" date="2022-09" db="EMBL/GenBank/DDBJ databases">
        <authorList>
            <person name="Giprobiosintez L."/>
        </authorList>
    </citation>
    <scope>NUCLEOTIDE SEQUENCE [LARGE SCALE GENOMIC DNA]</scope>
    <source>
        <strain evidence="3">VKPM-B-12549 (GBS-15)</strain>
    </source>
</reference>
<keyword evidence="3" id="KW-1185">Reference proteome</keyword>
<dbReference type="InterPro" id="IPR013216">
    <property type="entry name" value="Methyltransf_11"/>
</dbReference>
<name>A0ABZ2F2P7_METCP</name>
<dbReference type="GO" id="GO:0032259">
    <property type="term" value="P:methylation"/>
    <property type="evidence" value="ECO:0007669"/>
    <property type="project" value="UniProtKB-KW"/>
</dbReference>
<keyword evidence="2" id="KW-0489">Methyltransferase</keyword>
<proteinExistence type="predicted"/>
<dbReference type="GO" id="GO:0008168">
    <property type="term" value="F:methyltransferase activity"/>
    <property type="evidence" value="ECO:0007669"/>
    <property type="project" value="UniProtKB-KW"/>
</dbReference>
<evidence type="ECO:0000313" key="2">
    <source>
        <dbReference type="EMBL" id="WWF01029.1"/>
    </source>
</evidence>
<accession>A0ABZ2F2P7</accession>
<dbReference type="Proteomes" id="UP001359308">
    <property type="component" value="Chromosome"/>
</dbReference>
<organism evidence="2 3">
    <name type="scientific">Methylococcus capsulatus</name>
    <dbReference type="NCBI Taxonomy" id="414"/>
    <lineage>
        <taxon>Bacteria</taxon>
        <taxon>Pseudomonadati</taxon>
        <taxon>Pseudomonadota</taxon>
        <taxon>Gammaproteobacteria</taxon>
        <taxon>Methylococcales</taxon>
        <taxon>Methylococcaceae</taxon>
        <taxon>Methylococcus</taxon>
    </lineage>
</organism>
<dbReference type="InterPro" id="IPR029063">
    <property type="entry name" value="SAM-dependent_MTases_sf"/>
</dbReference>
<keyword evidence="2" id="KW-0808">Transferase</keyword>
<dbReference type="Gene3D" id="3.40.50.150">
    <property type="entry name" value="Vaccinia Virus protein VP39"/>
    <property type="match status" value="1"/>
</dbReference>
<sequence>MKGLPLGDEACSGVYCSHVLEHLALDDFRKALINTRRLLKPGGIFRLVLPDLAFYISQYFANTSPDAALEFMRNTGLGELSRARGVKGFVQELLGNSRHRWMWDYPSLEKELGQVGFEHIRRAEFGDSLDPTFNQVERQERWTNCLGIECRRI</sequence>
<gene>
    <name evidence="2" type="ORF">N4J17_11165</name>
</gene>
<dbReference type="Pfam" id="PF08241">
    <property type="entry name" value="Methyltransf_11"/>
    <property type="match status" value="1"/>
</dbReference>
<feature type="domain" description="Methyltransferase type 11" evidence="1">
    <location>
        <begin position="4"/>
        <end position="45"/>
    </location>
</feature>
<dbReference type="SUPFAM" id="SSF53335">
    <property type="entry name" value="S-adenosyl-L-methionine-dependent methyltransferases"/>
    <property type="match status" value="1"/>
</dbReference>
<dbReference type="RefSeq" id="WP_198323589.1">
    <property type="nucleotide sequence ID" value="NZ_CP104311.1"/>
</dbReference>
<protein>
    <submittedName>
        <fullName evidence="2">Methyltransferase domain-containing protein</fullName>
    </submittedName>
</protein>
<evidence type="ECO:0000313" key="3">
    <source>
        <dbReference type="Proteomes" id="UP001359308"/>
    </source>
</evidence>
<dbReference type="EMBL" id="CP104311">
    <property type="protein sequence ID" value="WWF01029.1"/>
    <property type="molecule type" value="Genomic_DNA"/>
</dbReference>
<dbReference type="CDD" id="cd02440">
    <property type="entry name" value="AdoMet_MTases"/>
    <property type="match status" value="1"/>
</dbReference>